<dbReference type="EMBL" id="CAJNRD030001120">
    <property type="protein sequence ID" value="CAG5093850.1"/>
    <property type="molecule type" value="Genomic_DNA"/>
</dbReference>
<evidence type="ECO:0000313" key="2">
    <source>
        <dbReference type="EMBL" id="CAG5093850.1"/>
    </source>
</evidence>
<dbReference type="AlphaFoldDB" id="A0A8J2HCE4"/>
<name>A0A8J2HCE4_COTCN</name>
<evidence type="ECO:0000313" key="3">
    <source>
        <dbReference type="Proteomes" id="UP000786811"/>
    </source>
</evidence>
<sequence length="69" mass="8159">MSANFIFRISIVPAISRQLSLLREPKQQSLNEQRQRTFKMKKMLDKQAEDNELREQIRNRDLAVPSTSK</sequence>
<comment type="caution">
    <text evidence="2">The sequence shown here is derived from an EMBL/GenBank/DDBJ whole genome shotgun (WGS) entry which is preliminary data.</text>
</comment>
<protein>
    <submittedName>
        <fullName evidence="2">Uncharacterized protein</fullName>
    </submittedName>
</protein>
<keyword evidence="3" id="KW-1185">Reference proteome</keyword>
<feature type="compositionally biased region" description="Basic and acidic residues" evidence="1">
    <location>
        <begin position="45"/>
        <end position="61"/>
    </location>
</feature>
<reference evidence="2" key="1">
    <citation type="submission" date="2021-04" db="EMBL/GenBank/DDBJ databases">
        <authorList>
            <person name="Chebbi M.A.C M."/>
        </authorList>
    </citation>
    <scope>NUCLEOTIDE SEQUENCE</scope>
</reference>
<gene>
    <name evidence="2" type="ORF">HICCMSTLAB_LOCUS7176</name>
</gene>
<proteinExistence type="predicted"/>
<evidence type="ECO:0000256" key="1">
    <source>
        <dbReference type="SAM" id="MobiDB-lite"/>
    </source>
</evidence>
<feature type="region of interest" description="Disordered" evidence="1">
    <location>
        <begin position="45"/>
        <end position="69"/>
    </location>
</feature>
<dbReference type="Proteomes" id="UP000786811">
    <property type="component" value="Unassembled WGS sequence"/>
</dbReference>
<accession>A0A8J2HCE4</accession>
<organism evidence="2 3">
    <name type="scientific">Cotesia congregata</name>
    <name type="common">Parasitoid wasp</name>
    <name type="synonym">Apanteles congregatus</name>
    <dbReference type="NCBI Taxonomy" id="51543"/>
    <lineage>
        <taxon>Eukaryota</taxon>
        <taxon>Metazoa</taxon>
        <taxon>Ecdysozoa</taxon>
        <taxon>Arthropoda</taxon>
        <taxon>Hexapoda</taxon>
        <taxon>Insecta</taxon>
        <taxon>Pterygota</taxon>
        <taxon>Neoptera</taxon>
        <taxon>Endopterygota</taxon>
        <taxon>Hymenoptera</taxon>
        <taxon>Apocrita</taxon>
        <taxon>Ichneumonoidea</taxon>
        <taxon>Braconidae</taxon>
        <taxon>Microgastrinae</taxon>
        <taxon>Cotesia</taxon>
    </lineage>
</organism>